<evidence type="ECO:0000259" key="1">
    <source>
        <dbReference type="PROSITE" id="PS51746"/>
    </source>
</evidence>
<dbReference type="GO" id="GO:0004722">
    <property type="term" value="F:protein serine/threonine phosphatase activity"/>
    <property type="evidence" value="ECO:0007669"/>
    <property type="project" value="InterPro"/>
</dbReference>
<feature type="domain" description="PPM-type phosphatase" evidence="1">
    <location>
        <begin position="1"/>
        <end position="205"/>
    </location>
</feature>
<dbReference type="InterPro" id="IPR036457">
    <property type="entry name" value="PPM-type-like_dom_sf"/>
</dbReference>
<dbReference type="AlphaFoldDB" id="A0A7S0CEJ4"/>
<name>A0A7S0CEJ4_9STRA</name>
<accession>A0A7S0CEJ4</accession>
<dbReference type="InterPro" id="IPR001932">
    <property type="entry name" value="PPM-type_phosphatase-like_dom"/>
</dbReference>
<protein>
    <recommendedName>
        <fullName evidence="1">PPM-type phosphatase domain-containing protein</fullName>
    </recommendedName>
</protein>
<sequence>MDKSGTTATFLYLTEEAVIVANVGDSRAILSVGASYEEDHASAIQLTVDHVASDKNEKKIIEQNGGYIERNGGIERVNGVMAVSRSIGDIPLASILSRQPHIVAMTRDEINARCEYVEKTSFAYNTSVRDSKMPCFIVLASDGLWDVMNNQEVIDMVQLVLRRHDDDSGISWEDGGAFQEAAQMLTEEAYIRGSSDNIGVCVVALA</sequence>
<dbReference type="PROSITE" id="PS51746">
    <property type="entry name" value="PPM_2"/>
    <property type="match status" value="1"/>
</dbReference>
<dbReference type="EMBL" id="HBEL01037677">
    <property type="protein sequence ID" value="CAD8421415.1"/>
    <property type="molecule type" value="Transcribed_RNA"/>
</dbReference>
<dbReference type="Gene3D" id="3.60.40.10">
    <property type="entry name" value="PPM-type phosphatase domain"/>
    <property type="match status" value="1"/>
</dbReference>
<dbReference type="PANTHER" id="PTHR47992">
    <property type="entry name" value="PROTEIN PHOSPHATASE"/>
    <property type="match status" value="1"/>
</dbReference>
<evidence type="ECO:0000313" key="2">
    <source>
        <dbReference type="EMBL" id="CAD8421415.1"/>
    </source>
</evidence>
<dbReference type="SUPFAM" id="SSF81606">
    <property type="entry name" value="PP2C-like"/>
    <property type="match status" value="1"/>
</dbReference>
<reference evidence="2" key="1">
    <citation type="submission" date="2021-01" db="EMBL/GenBank/DDBJ databases">
        <authorList>
            <person name="Corre E."/>
            <person name="Pelletier E."/>
            <person name="Niang G."/>
            <person name="Scheremetjew M."/>
            <person name="Finn R."/>
            <person name="Kale V."/>
            <person name="Holt S."/>
            <person name="Cochrane G."/>
            <person name="Meng A."/>
            <person name="Brown T."/>
            <person name="Cohen L."/>
        </authorList>
    </citation>
    <scope>NUCLEOTIDE SEQUENCE</scope>
    <source>
        <strain evidence="2">CCAP1064/1</strain>
    </source>
</reference>
<proteinExistence type="predicted"/>
<gene>
    <name evidence="2" type="ORF">PINE0816_LOCUS17569</name>
</gene>
<organism evidence="2">
    <name type="scientific">Proboscia inermis</name>
    <dbReference type="NCBI Taxonomy" id="420281"/>
    <lineage>
        <taxon>Eukaryota</taxon>
        <taxon>Sar</taxon>
        <taxon>Stramenopiles</taxon>
        <taxon>Ochrophyta</taxon>
        <taxon>Bacillariophyta</taxon>
        <taxon>Coscinodiscophyceae</taxon>
        <taxon>Rhizosoleniophycidae</taxon>
        <taxon>Rhizosoleniales</taxon>
        <taxon>Rhizosoleniaceae</taxon>
        <taxon>Proboscia</taxon>
    </lineage>
</organism>
<dbReference type="CDD" id="cd00143">
    <property type="entry name" value="PP2Cc"/>
    <property type="match status" value="1"/>
</dbReference>
<dbReference type="Pfam" id="PF00481">
    <property type="entry name" value="PP2C"/>
    <property type="match status" value="1"/>
</dbReference>
<dbReference type="InterPro" id="IPR015655">
    <property type="entry name" value="PP2C"/>
</dbReference>
<dbReference type="SMART" id="SM00332">
    <property type="entry name" value="PP2Cc"/>
    <property type="match status" value="1"/>
</dbReference>